<feature type="region of interest" description="Disordered" evidence="1">
    <location>
        <begin position="296"/>
        <end position="416"/>
    </location>
</feature>
<feature type="compositionally biased region" description="Polar residues" evidence="1">
    <location>
        <begin position="314"/>
        <end position="334"/>
    </location>
</feature>
<dbReference type="EMBL" id="PJQL01000749">
    <property type="protein sequence ID" value="RCH93040.1"/>
    <property type="molecule type" value="Genomic_DNA"/>
</dbReference>
<feature type="compositionally biased region" description="Polar residues" evidence="1">
    <location>
        <begin position="396"/>
        <end position="416"/>
    </location>
</feature>
<feature type="compositionally biased region" description="Low complexity" evidence="1">
    <location>
        <begin position="304"/>
        <end position="313"/>
    </location>
</feature>
<dbReference type="OrthoDB" id="2401996at2759"/>
<feature type="compositionally biased region" description="Low complexity" evidence="1">
    <location>
        <begin position="436"/>
        <end position="463"/>
    </location>
</feature>
<proteinExistence type="predicted"/>
<reference evidence="2 3" key="1">
    <citation type="journal article" date="2018" name="G3 (Bethesda)">
        <title>Phylogenetic and Phylogenomic Definition of Rhizopus Species.</title>
        <authorList>
            <person name="Gryganskyi A.P."/>
            <person name="Golan J."/>
            <person name="Dolatabadi S."/>
            <person name="Mondo S."/>
            <person name="Robb S."/>
            <person name="Idnurm A."/>
            <person name="Muszewska A."/>
            <person name="Steczkiewicz K."/>
            <person name="Masonjones S."/>
            <person name="Liao H.L."/>
            <person name="Gajdeczka M.T."/>
            <person name="Anike F."/>
            <person name="Vuek A."/>
            <person name="Anishchenko I.M."/>
            <person name="Voigt K."/>
            <person name="de Hoog G.S."/>
            <person name="Smith M.E."/>
            <person name="Heitman J."/>
            <person name="Vilgalys R."/>
            <person name="Stajich J.E."/>
        </authorList>
    </citation>
    <scope>NUCLEOTIDE SEQUENCE [LARGE SCALE GENOMIC DNA]</scope>
    <source>
        <strain evidence="2 3">CBS 357.93</strain>
    </source>
</reference>
<evidence type="ECO:0000313" key="2">
    <source>
        <dbReference type="EMBL" id="RCH93040.1"/>
    </source>
</evidence>
<feature type="region of interest" description="Disordered" evidence="1">
    <location>
        <begin position="436"/>
        <end position="485"/>
    </location>
</feature>
<sequence>MDVNVDSQLLASAPAPIKEQQQQQSMNDNAVAMLLARLDEGTQTVMNLRSILTLKTAELNELLAQLELTNQAIATVESTTAQIEAMLKDLGLSNSAKESLLMNAEACLDSAIKSATSIYNNNNVNSKVSFIRRPSTTSTNSNGVDTVSSTEKRASNARLSTTRIRYKPDTKHILRKLDNLLRELELDSGKFFSTIGTTDDYEVLQKAYVDLDIAKTISLSAKSNMKRRNILMRSARRRNNLDEIKTLGEKIREGVTLWKTYTRNAPLLMNGENIIAILDREDSSLAKNSATPTARLSLYDDRSSNSNITPSSSGQTKTVSMRYSLSNESTASSKASRHNRTPSIATKFTETAKESSIPSPVLPATPTAASNKKPYRQSAGPRLTPVKANIGLPRVRTTSVTQHSTKPVTSPISPGKNVSTTIASHVAATNATAVVTNASSTTSQQKKITTPSSSTATGTSDSSAIPDAGKKSLLKPPSQRGPGSTLRLRSMLAKRSSALKPPTAVSNSST</sequence>
<gene>
    <name evidence="2" type="ORF">CU097_006296</name>
</gene>
<dbReference type="STRING" id="86630.A0A367JSW8"/>
<organism evidence="2 3">
    <name type="scientific">Rhizopus azygosporus</name>
    <name type="common">Rhizopus microsporus var. azygosporus</name>
    <dbReference type="NCBI Taxonomy" id="86630"/>
    <lineage>
        <taxon>Eukaryota</taxon>
        <taxon>Fungi</taxon>
        <taxon>Fungi incertae sedis</taxon>
        <taxon>Mucoromycota</taxon>
        <taxon>Mucoromycotina</taxon>
        <taxon>Mucoromycetes</taxon>
        <taxon>Mucorales</taxon>
        <taxon>Mucorineae</taxon>
        <taxon>Rhizopodaceae</taxon>
        <taxon>Rhizopus</taxon>
    </lineage>
</organism>
<dbReference type="Proteomes" id="UP000252139">
    <property type="component" value="Unassembled WGS sequence"/>
</dbReference>
<evidence type="ECO:0000313" key="3">
    <source>
        <dbReference type="Proteomes" id="UP000252139"/>
    </source>
</evidence>
<protein>
    <submittedName>
        <fullName evidence="2">Uncharacterized protein</fullName>
    </submittedName>
</protein>
<evidence type="ECO:0000256" key="1">
    <source>
        <dbReference type="SAM" id="MobiDB-lite"/>
    </source>
</evidence>
<comment type="caution">
    <text evidence="2">The sequence shown here is derived from an EMBL/GenBank/DDBJ whole genome shotgun (WGS) entry which is preliminary data.</text>
</comment>
<dbReference type="AlphaFoldDB" id="A0A367JSW8"/>
<name>A0A367JSW8_RHIAZ</name>
<feature type="compositionally biased region" description="Polar residues" evidence="1">
    <location>
        <begin position="341"/>
        <end position="358"/>
    </location>
</feature>
<accession>A0A367JSW8</accession>
<keyword evidence="3" id="KW-1185">Reference proteome</keyword>